<comment type="caution">
    <text evidence="4">The sequence shown here is derived from an EMBL/GenBank/DDBJ whole genome shotgun (WGS) entry which is preliminary data.</text>
</comment>
<organism evidence="4 5">
    <name type="scientific">Flavipsychrobacter stenotrophus</name>
    <dbReference type="NCBI Taxonomy" id="2077091"/>
    <lineage>
        <taxon>Bacteria</taxon>
        <taxon>Pseudomonadati</taxon>
        <taxon>Bacteroidota</taxon>
        <taxon>Chitinophagia</taxon>
        <taxon>Chitinophagales</taxon>
        <taxon>Chitinophagaceae</taxon>
        <taxon>Flavipsychrobacter</taxon>
    </lineage>
</organism>
<reference evidence="4 5" key="1">
    <citation type="submission" date="2018-01" db="EMBL/GenBank/DDBJ databases">
        <title>A novel member of the phylum Bacteroidetes isolated from glacier ice.</title>
        <authorList>
            <person name="Liu Q."/>
            <person name="Xin Y.-H."/>
        </authorList>
    </citation>
    <scope>NUCLEOTIDE SEQUENCE [LARGE SCALE GENOMIC DNA]</scope>
    <source>
        <strain evidence="4 5">RB1R16</strain>
    </source>
</reference>
<accession>A0A2S7SS02</accession>
<feature type="signal peptide" evidence="2">
    <location>
        <begin position="1"/>
        <end position="19"/>
    </location>
</feature>
<dbReference type="Proteomes" id="UP000239872">
    <property type="component" value="Unassembled WGS sequence"/>
</dbReference>
<name>A0A2S7SS02_9BACT</name>
<feature type="compositionally biased region" description="Gly residues" evidence="1">
    <location>
        <begin position="27"/>
        <end position="47"/>
    </location>
</feature>
<feature type="region of interest" description="Disordered" evidence="1">
    <location>
        <begin position="24"/>
        <end position="47"/>
    </location>
</feature>
<keyword evidence="2" id="KW-0732">Signal</keyword>
<proteinExistence type="predicted"/>
<evidence type="ECO:0000313" key="5">
    <source>
        <dbReference type="Proteomes" id="UP000239872"/>
    </source>
</evidence>
<dbReference type="Pfam" id="PF14771">
    <property type="entry name" value="DUF4476"/>
    <property type="match status" value="1"/>
</dbReference>
<feature type="chain" id="PRO_5015652090" description="DUF4476 domain-containing protein" evidence="2">
    <location>
        <begin position="20"/>
        <end position="283"/>
    </location>
</feature>
<sequence>MKRRLFLLALIVLPFLSLAQGSRDSRGGGNGHGNGGGRGNGNGNGSGYGQMVGVPGSALSIWSENGERFFLMLNGIKQNTYAQTRVRIEDLPFVVNDIQIIFDDNRTPAISKTITFMDPIEGGPINLSMRIVRDRSGYARLSFNRMNNLERDYRGEQGEYVMHYGRDNGRNNAPVQVVTTPPPPPPPMQMDNQSFAAAIQTIKSSAWDETRLSTAKTIANNNYFTVDQVITICKTFSWEDSKIDFAKYAYKRTVDRQNYYTIANIFTWDSNKTALNDFINANR</sequence>
<dbReference type="AlphaFoldDB" id="A0A2S7SS02"/>
<dbReference type="RefSeq" id="WP_105040837.1">
    <property type="nucleotide sequence ID" value="NZ_PPSL01000006.1"/>
</dbReference>
<keyword evidence="5" id="KW-1185">Reference proteome</keyword>
<evidence type="ECO:0000259" key="3">
    <source>
        <dbReference type="Pfam" id="PF14771"/>
    </source>
</evidence>
<protein>
    <recommendedName>
        <fullName evidence="3">DUF4476 domain-containing protein</fullName>
    </recommendedName>
</protein>
<dbReference type="InterPro" id="IPR028011">
    <property type="entry name" value="DUF4476"/>
</dbReference>
<evidence type="ECO:0000313" key="4">
    <source>
        <dbReference type="EMBL" id="PQJ09387.1"/>
    </source>
</evidence>
<evidence type="ECO:0000256" key="2">
    <source>
        <dbReference type="SAM" id="SignalP"/>
    </source>
</evidence>
<gene>
    <name evidence="4" type="ORF">CJD36_019270</name>
</gene>
<dbReference type="OrthoDB" id="1033069at2"/>
<dbReference type="EMBL" id="PPSL01000006">
    <property type="protein sequence ID" value="PQJ09387.1"/>
    <property type="molecule type" value="Genomic_DNA"/>
</dbReference>
<feature type="domain" description="DUF4476" evidence="3">
    <location>
        <begin position="189"/>
        <end position="279"/>
    </location>
</feature>
<evidence type="ECO:0000256" key="1">
    <source>
        <dbReference type="SAM" id="MobiDB-lite"/>
    </source>
</evidence>